<dbReference type="AlphaFoldDB" id="A0A6H1ZDW9"/>
<protein>
    <submittedName>
        <fullName evidence="1">Uncharacterized protein</fullName>
    </submittedName>
</protein>
<name>A0A6H1ZDW9_9ZZZZ</name>
<organism evidence="1">
    <name type="scientific">viral metagenome</name>
    <dbReference type="NCBI Taxonomy" id="1070528"/>
    <lineage>
        <taxon>unclassified sequences</taxon>
        <taxon>metagenomes</taxon>
        <taxon>organismal metagenomes</taxon>
    </lineage>
</organism>
<proteinExistence type="predicted"/>
<gene>
    <name evidence="1" type="ORF">TM448A00243_0004</name>
    <name evidence="2" type="ORF">TM448B00304_0009</name>
</gene>
<reference evidence="1" key="1">
    <citation type="submission" date="2020-03" db="EMBL/GenBank/DDBJ databases">
        <title>The deep terrestrial virosphere.</title>
        <authorList>
            <person name="Holmfeldt K."/>
            <person name="Nilsson E."/>
            <person name="Simone D."/>
            <person name="Lopez-Fernandez M."/>
            <person name="Wu X."/>
            <person name="de Brujin I."/>
            <person name="Lundin D."/>
            <person name="Andersson A."/>
            <person name="Bertilsson S."/>
            <person name="Dopson M."/>
        </authorList>
    </citation>
    <scope>NUCLEOTIDE SEQUENCE</scope>
    <source>
        <strain evidence="1">TM448A00243</strain>
        <strain evidence="2">TM448B00304</strain>
    </source>
</reference>
<evidence type="ECO:0000313" key="1">
    <source>
        <dbReference type="EMBL" id="QJA45455.1"/>
    </source>
</evidence>
<dbReference type="EMBL" id="MT143991">
    <property type="protein sequence ID" value="QJA45455.1"/>
    <property type="molecule type" value="Genomic_DNA"/>
</dbReference>
<sequence>MNLNETIYLPGVFYTDDDRYFWILTPAEGGYRAEICEVGDADMTDIAKTPVMGTPKGAHKSARRLISVLG</sequence>
<dbReference type="EMBL" id="MT144607">
    <property type="protein sequence ID" value="QJH94830.1"/>
    <property type="molecule type" value="Genomic_DNA"/>
</dbReference>
<accession>A0A6H1ZDW9</accession>
<evidence type="ECO:0000313" key="2">
    <source>
        <dbReference type="EMBL" id="QJH94830.1"/>
    </source>
</evidence>